<dbReference type="PANTHER" id="PTHR21141">
    <property type="entry name" value="60S ACIDIC RIBOSOMAL PROTEIN FAMILY MEMBER"/>
    <property type="match status" value="1"/>
</dbReference>
<dbReference type="PANTHER" id="PTHR21141:SF5">
    <property type="entry name" value="LARGE RIBOSOMAL SUBUNIT PROTEIN P2"/>
    <property type="match status" value="1"/>
</dbReference>
<dbReference type="InterPro" id="IPR038716">
    <property type="entry name" value="P1/P2_N_sf"/>
</dbReference>
<dbReference type="OrthoDB" id="1227494at2759"/>
<dbReference type="HAMAP" id="MF_01478">
    <property type="entry name" value="Ribosomal_L12_arch"/>
    <property type="match status" value="1"/>
</dbReference>
<dbReference type="Gene3D" id="1.10.10.1410">
    <property type="match status" value="1"/>
</dbReference>
<comment type="function">
    <text evidence="1">Plays an important role in the elongation step of protein synthesis.</text>
</comment>
<evidence type="ECO:0000256" key="1">
    <source>
        <dbReference type="ARBA" id="ARBA00003362"/>
    </source>
</evidence>
<name>A0A0B2V8V0_TOXCA</name>
<dbReference type="GO" id="GO:0003735">
    <property type="term" value="F:structural constituent of ribosome"/>
    <property type="evidence" value="ECO:0007669"/>
    <property type="project" value="InterPro"/>
</dbReference>
<dbReference type="Proteomes" id="UP000031036">
    <property type="component" value="Unassembled WGS sequence"/>
</dbReference>
<dbReference type="OMA" id="VDCEHDK"/>
<dbReference type="InterPro" id="IPR044076">
    <property type="entry name" value="Ribosomal_P2"/>
</dbReference>
<sequence length="118" mass="12087">MRYVAAYMLAAMSGKHHITTADIENILGSVGVDCDHDKASNVVDCMHGKTVDELIAQGSQYLCAFGGAGGSVAAPAASSAPAGGAPAAGAPAAEKKEEKKKEEKEEESDEDLGFGLFD</sequence>
<proteinExistence type="inferred from homology"/>
<feature type="region of interest" description="Disordered" evidence="7">
    <location>
        <begin position="71"/>
        <end position="118"/>
    </location>
</feature>
<dbReference type="STRING" id="6265.A0A0B2V8V0"/>
<gene>
    <name evidence="8" type="primary">rpp-2</name>
    <name evidence="8" type="ORF">Tcan_07625</name>
</gene>
<keyword evidence="3 8" id="KW-0689">Ribosomal protein</keyword>
<evidence type="ECO:0000256" key="2">
    <source>
        <dbReference type="ARBA" id="ARBA00005436"/>
    </source>
</evidence>
<protein>
    <recommendedName>
        <fullName evidence="5">Large ribosomal subunit protein P2</fullName>
    </recommendedName>
    <alternativeName>
        <fullName evidence="6">60S acidic ribosomal protein P2</fullName>
    </alternativeName>
</protein>
<feature type="compositionally biased region" description="Basic and acidic residues" evidence="7">
    <location>
        <begin position="93"/>
        <end position="103"/>
    </location>
</feature>
<evidence type="ECO:0000256" key="4">
    <source>
        <dbReference type="ARBA" id="ARBA00023274"/>
    </source>
</evidence>
<keyword evidence="4" id="KW-0687">Ribonucleoprotein</keyword>
<evidence type="ECO:0000313" key="8">
    <source>
        <dbReference type="EMBL" id="KHN77968.1"/>
    </source>
</evidence>
<reference evidence="8 9" key="1">
    <citation type="submission" date="2014-11" db="EMBL/GenBank/DDBJ databases">
        <title>Genetic blueprint of the zoonotic pathogen Toxocara canis.</title>
        <authorList>
            <person name="Zhu X.-Q."/>
            <person name="Korhonen P.K."/>
            <person name="Cai H."/>
            <person name="Young N.D."/>
            <person name="Nejsum P."/>
            <person name="von Samson-Himmelstjerna G."/>
            <person name="Boag P.R."/>
            <person name="Tan P."/>
            <person name="Li Q."/>
            <person name="Min J."/>
            <person name="Yang Y."/>
            <person name="Wang X."/>
            <person name="Fang X."/>
            <person name="Hall R.S."/>
            <person name="Hofmann A."/>
            <person name="Sternberg P.W."/>
            <person name="Jex A.R."/>
            <person name="Gasser R.B."/>
        </authorList>
    </citation>
    <scope>NUCLEOTIDE SEQUENCE [LARGE SCALE GENOMIC DNA]</scope>
    <source>
        <strain evidence="8">PN_DK_2014</strain>
    </source>
</reference>
<organism evidence="8 9">
    <name type="scientific">Toxocara canis</name>
    <name type="common">Canine roundworm</name>
    <dbReference type="NCBI Taxonomy" id="6265"/>
    <lineage>
        <taxon>Eukaryota</taxon>
        <taxon>Metazoa</taxon>
        <taxon>Ecdysozoa</taxon>
        <taxon>Nematoda</taxon>
        <taxon>Chromadorea</taxon>
        <taxon>Rhabditida</taxon>
        <taxon>Spirurina</taxon>
        <taxon>Ascaridomorpha</taxon>
        <taxon>Ascaridoidea</taxon>
        <taxon>Toxocaridae</taxon>
        <taxon>Toxocara</taxon>
    </lineage>
</organism>
<dbReference type="Pfam" id="PF00428">
    <property type="entry name" value="Ribosomal_60s"/>
    <property type="match status" value="1"/>
</dbReference>
<dbReference type="CDD" id="cd05833">
    <property type="entry name" value="Ribosomal_P2"/>
    <property type="match status" value="1"/>
</dbReference>
<comment type="caution">
    <text evidence="8">The sequence shown here is derived from an EMBL/GenBank/DDBJ whole genome shotgun (WGS) entry which is preliminary data.</text>
</comment>
<dbReference type="GO" id="GO:0022625">
    <property type="term" value="C:cytosolic large ribosomal subunit"/>
    <property type="evidence" value="ECO:0007669"/>
    <property type="project" value="InterPro"/>
</dbReference>
<evidence type="ECO:0000256" key="3">
    <source>
        <dbReference type="ARBA" id="ARBA00022980"/>
    </source>
</evidence>
<evidence type="ECO:0000256" key="7">
    <source>
        <dbReference type="SAM" id="MobiDB-lite"/>
    </source>
</evidence>
<keyword evidence="9" id="KW-1185">Reference proteome</keyword>
<dbReference type="InterPro" id="IPR027534">
    <property type="entry name" value="Ribosomal_P1/P2"/>
</dbReference>
<comment type="similarity">
    <text evidence="2">Belongs to the eukaryotic ribosomal protein P1/P2 family.</text>
</comment>
<dbReference type="EMBL" id="JPKZ01002210">
    <property type="protein sequence ID" value="KHN77968.1"/>
    <property type="molecule type" value="Genomic_DNA"/>
</dbReference>
<evidence type="ECO:0000313" key="9">
    <source>
        <dbReference type="Proteomes" id="UP000031036"/>
    </source>
</evidence>
<feature type="compositionally biased region" description="Low complexity" evidence="7">
    <location>
        <begin position="71"/>
        <end position="92"/>
    </location>
</feature>
<evidence type="ECO:0000256" key="6">
    <source>
        <dbReference type="ARBA" id="ARBA00035443"/>
    </source>
</evidence>
<dbReference type="AlphaFoldDB" id="A0A0B2V8V0"/>
<evidence type="ECO:0000256" key="5">
    <source>
        <dbReference type="ARBA" id="ARBA00035301"/>
    </source>
</evidence>
<accession>A0A0B2V8V0</accession>
<dbReference type="GO" id="GO:0002182">
    <property type="term" value="P:cytoplasmic translational elongation"/>
    <property type="evidence" value="ECO:0007669"/>
    <property type="project" value="InterPro"/>
</dbReference>
<dbReference type="FunFam" id="1.10.10.1410:FF:000002">
    <property type="entry name" value="60S acidic ribosomal protein P2"/>
    <property type="match status" value="1"/>
</dbReference>